<protein>
    <submittedName>
        <fullName evidence="2">Uncharacterized protein</fullName>
    </submittedName>
</protein>
<proteinExistence type="predicted"/>
<keyword evidence="3" id="KW-1185">Reference proteome</keyword>
<evidence type="ECO:0000313" key="3">
    <source>
        <dbReference type="Proteomes" id="UP000663828"/>
    </source>
</evidence>
<sequence>MASYPYPITDDPQFYSEQERNKTNDGMKSISLLQQPLLISSELFDDVLNVTFFPLQRTYTIAYGTDVVVTNTSHFDHSTSRDDKSVYSLRTADDFNSKIDPVFLITICISIGYME</sequence>
<dbReference type="EMBL" id="CAJNOJ010000015">
    <property type="protein sequence ID" value="CAF0816720.1"/>
    <property type="molecule type" value="Genomic_DNA"/>
</dbReference>
<comment type="caution">
    <text evidence="2">The sequence shown here is derived from an EMBL/GenBank/DDBJ whole genome shotgun (WGS) entry which is preliminary data.</text>
</comment>
<dbReference type="EMBL" id="CAJNOR010003663">
    <property type="protein sequence ID" value="CAF1435911.1"/>
    <property type="molecule type" value="Genomic_DNA"/>
</dbReference>
<gene>
    <name evidence="1" type="ORF">EDS130_LOCUS5638</name>
    <name evidence="2" type="ORF">XAT740_LOCUS36044</name>
</gene>
<organism evidence="2 3">
    <name type="scientific">Adineta ricciae</name>
    <name type="common">Rotifer</name>
    <dbReference type="NCBI Taxonomy" id="249248"/>
    <lineage>
        <taxon>Eukaryota</taxon>
        <taxon>Metazoa</taxon>
        <taxon>Spiralia</taxon>
        <taxon>Gnathifera</taxon>
        <taxon>Rotifera</taxon>
        <taxon>Eurotatoria</taxon>
        <taxon>Bdelloidea</taxon>
        <taxon>Adinetida</taxon>
        <taxon>Adinetidae</taxon>
        <taxon>Adineta</taxon>
    </lineage>
</organism>
<name>A0A815NWW9_ADIRI</name>
<dbReference type="AlphaFoldDB" id="A0A815NWW9"/>
<dbReference type="Proteomes" id="UP000663852">
    <property type="component" value="Unassembled WGS sequence"/>
</dbReference>
<evidence type="ECO:0000313" key="1">
    <source>
        <dbReference type="EMBL" id="CAF0816720.1"/>
    </source>
</evidence>
<dbReference type="OrthoDB" id="10457866at2759"/>
<reference evidence="2" key="1">
    <citation type="submission" date="2021-02" db="EMBL/GenBank/DDBJ databases">
        <authorList>
            <person name="Nowell W R."/>
        </authorList>
    </citation>
    <scope>NUCLEOTIDE SEQUENCE</scope>
</reference>
<dbReference type="Proteomes" id="UP000663828">
    <property type="component" value="Unassembled WGS sequence"/>
</dbReference>
<accession>A0A815NWW9</accession>
<evidence type="ECO:0000313" key="2">
    <source>
        <dbReference type="EMBL" id="CAF1435911.1"/>
    </source>
</evidence>